<protein>
    <recommendedName>
        <fullName evidence="4">Flo11</fullName>
    </recommendedName>
</protein>
<organism evidence="2 3">
    <name type="scientific">Glonium stellatum</name>
    <dbReference type="NCBI Taxonomy" id="574774"/>
    <lineage>
        <taxon>Eukaryota</taxon>
        <taxon>Fungi</taxon>
        <taxon>Dikarya</taxon>
        <taxon>Ascomycota</taxon>
        <taxon>Pezizomycotina</taxon>
        <taxon>Dothideomycetes</taxon>
        <taxon>Pleosporomycetidae</taxon>
        <taxon>Gloniales</taxon>
        <taxon>Gloniaceae</taxon>
        <taxon>Glonium</taxon>
    </lineage>
</organism>
<proteinExistence type="predicted"/>
<feature type="compositionally biased region" description="Basic and acidic residues" evidence="1">
    <location>
        <begin position="1340"/>
        <end position="1351"/>
    </location>
</feature>
<evidence type="ECO:0000256" key="1">
    <source>
        <dbReference type="SAM" id="MobiDB-lite"/>
    </source>
</evidence>
<reference evidence="2 3" key="1">
    <citation type="journal article" date="2016" name="Nat. Commun.">
        <title>Ectomycorrhizal ecology is imprinted in the genome of the dominant symbiotic fungus Cenococcum geophilum.</title>
        <authorList>
            <consortium name="DOE Joint Genome Institute"/>
            <person name="Peter M."/>
            <person name="Kohler A."/>
            <person name="Ohm R.A."/>
            <person name="Kuo A."/>
            <person name="Krutzmann J."/>
            <person name="Morin E."/>
            <person name="Arend M."/>
            <person name="Barry K.W."/>
            <person name="Binder M."/>
            <person name="Choi C."/>
            <person name="Clum A."/>
            <person name="Copeland A."/>
            <person name="Grisel N."/>
            <person name="Haridas S."/>
            <person name="Kipfer T."/>
            <person name="LaButti K."/>
            <person name="Lindquist E."/>
            <person name="Lipzen A."/>
            <person name="Maire R."/>
            <person name="Meier B."/>
            <person name="Mihaltcheva S."/>
            <person name="Molinier V."/>
            <person name="Murat C."/>
            <person name="Poggeler S."/>
            <person name="Quandt C.A."/>
            <person name="Sperisen C."/>
            <person name="Tritt A."/>
            <person name="Tisserant E."/>
            <person name="Crous P.W."/>
            <person name="Henrissat B."/>
            <person name="Nehls U."/>
            <person name="Egli S."/>
            <person name="Spatafora J.W."/>
            <person name="Grigoriev I.V."/>
            <person name="Martin F.M."/>
        </authorList>
    </citation>
    <scope>NUCLEOTIDE SEQUENCE [LARGE SCALE GENOMIC DNA]</scope>
    <source>
        <strain evidence="2 3">CBS 207.34</strain>
    </source>
</reference>
<feature type="compositionally biased region" description="Basic and acidic residues" evidence="1">
    <location>
        <begin position="716"/>
        <end position="732"/>
    </location>
</feature>
<feature type="compositionally biased region" description="Basic and acidic residues" evidence="1">
    <location>
        <begin position="896"/>
        <end position="915"/>
    </location>
</feature>
<sequence>MTSPTMHRHTRSEAVEFTSPRSSRAASFSSDRPSIAGSASFQIPTNVRPPPAYIAASVASQIVTDHHNAQLCEELDFDEDASPFLINALYSDEALSLLNAFLDHLLFSFLSTARSPSLTAIRPAITDVLKPKLAREAMATADEELQGLLAGDDEEFPAGKTGQDPFEKWGVEMVWKRTRLRIMVYTRLGEFEDEDEERYVEQERGLTLDDGNNEELGLVSWAAAIFLTSVIEYIAEQTLIVSGQAAFARMSAKMKKAARKSMDGEEVQLERVIVEEFDVEKVALNSTLGRLWRTWRKRVRAPIGPLSSPPPSRGGPTRGIPNIIGLSDRRGSLDTTESALGGDASRSQSLAEVPEHEITETDIAANIPLPMSDNDVAEIEVPGLARQFDEDSNGSETPTVRPSRRPASFILMSSVQSLLDDTIFRRSHAPRPSSMPIPGLTPFVFPSRPADDSAFVTPMERMVGSGSYIEDEEPMKGQEPIQQTEPLEDGKVSEAAEPSEGQELLEPAEPLEAPEEKEPVERQEHLGDESKGVKSGVLAGALAGATSLAAAAVATIVGTSSPKDTSLKSDSENMETPVVSGDEGDSEVLQSKRMSISPSGPPEVVRTYSGRSVRSSRDLQSMEENVHIEDAVVDSHKAQPAEVEPYREQAQPSSDDVTPVGSKSFLQDAHADDEDNDPEAIGVARTSNVPIAAAPTPPPSENLVNGHSAAAILAQHVDENELERARRLDQRTSRRLSASPPVARKTPSPAESAMMSERTVQRKELPPPRPTSTSSRTPALASLQESDSWTDVTQENHVPENRVTEAPRTRPLSSGQHGANGRSWESPVLDKASKRRSNDSTRSKGQSIDGYPTERAALQRVSSTSSTARSISTSVLHSSKGSESSISRPRGLSGRLSEEDRQREFDSLVRGEETVKYTLTPQSMRDMDEPPVVKKVETPKPTTQVTVYPRANATQPSSVGPQPTQSAAQEVPARVTSKGKSSVASPQPVTMPGTRPPQSNTKARKSGLAAREPRIQTESMRDFADFIRSTGPRDDNSPLPLQPFITSATSVKPAAQMSPMSGMGRKITGKDAAGPTARSINGMHEGSSSTRIRSHMEPRSPAASGNGNADLIDFIRQGPPSSQDGQHRIPRTVAPFRSTVDSDEFNRMLDDRSPDNSQMESAYSSQISTNSKQSTRASMNSRTGLLPQQSVVQPAYSNTPQYLAGSLTVPEPQVVRKRRRVKDPYAIDTDDEDEDLLTALPKSRRQEESLIDFLRNVEPPSHNDPKPLLTNGAHAAANSRLRMINGSSHASSSANGALSASPVTRSAPSSSAGNPAAASSTITAPVPKANKPKAQPRFSGAREARSTRNDTNDLADFLRTSGPPEVRPASANASTKKEEGRRITTRFWRKKTYVDVS</sequence>
<feature type="compositionally biased region" description="Low complexity" evidence="1">
    <location>
        <begin position="771"/>
        <end position="783"/>
    </location>
</feature>
<feature type="compositionally biased region" description="Basic and acidic residues" evidence="1">
    <location>
        <begin position="925"/>
        <end position="938"/>
    </location>
</feature>
<keyword evidence="3" id="KW-1185">Reference proteome</keyword>
<feature type="compositionally biased region" description="Low complexity" evidence="1">
    <location>
        <begin position="862"/>
        <end position="874"/>
    </location>
</feature>
<dbReference type="EMBL" id="KV750885">
    <property type="protein sequence ID" value="OCL02752.1"/>
    <property type="molecule type" value="Genomic_DNA"/>
</dbReference>
<accession>A0A8E2EPZ1</accession>
<feature type="compositionally biased region" description="Polar residues" evidence="1">
    <location>
        <begin position="978"/>
        <end position="988"/>
    </location>
</feature>
<name>A0A8E2EPZ1_9PEZI</name>
<feature type="compositionally biased region" description="Basic residues" evidence="1">
    <location>
        <begin position="1"/>
        <end position="10"/>
    </location>
</feature>
<feature type="region of interest" description="Disordered" evidence="1">
    <location>
        <begin position="384"/>
        <end position="406"/>
    </location>
</feature>
<feature type="compositionally biased region" description="Basic and acidic residues" evidence="1">
    <location>
        <begin position="1144"/>
        <end position="1154"/>
    </location>
</feature>
<feature type="region of interest" description="Disordered" evidence="1">
    <location>
        <begin position="1"/>
        <end position="35"/>
    </location>
</feature>
<feature type="compositionally biased region" description="Basic and acidic residues" evidence="1">
    <location>
        <begin position="624"/>
        <end position="647"/>
    </location>
</feature>
<feature type="compositionally biased region" description="Polar residues" evidence="1">
    <location>
        <begin position="784"/>
        <end position="796"/>
    </location>
</feature>
<feature type="region of interest" description="Disordered" evidence="1">
    <location>
        <begin position="302"/>
        <end position="369"/>
    </location>
</feature>
<feature type="compositionally biased region" description="Basic and acidic residues" evidence="1">
    <location>
        <begin position="514"/>
        <end position="532"/>
    </location>
</feature>
<feature type="region of interest" description="Disordered" evidence="1">
    <location>
        <begin position="1050"/>
        <end position="1181"/>
    </location>
</feature>
<feature type="compositionally biased region" description="Basic and acidic residues" evidence="1">
    <location>
        <begin position="797"/>
        <end position="808"/>
    </location>
</feature>
<feature type="compositionally biased region" description="Polar residues" evidence="1">
    <location>
        <begin position="1155"/>
        <end position="1181"/>
    </location>
</feature>
<feature type="compositionally biased region" description="Polar residues" evidence="1">
    <location>
        <begin position="609"/>
        <end position="623"/>
    </location>
</feature>
<feature type="compositionally biased region" description="Polar residues" evidence="1">
    <location>
        <begin position="588"/>
        <end position="598"/>
    </location>
</feature>
<feature type="region of interest" description="Disordered" evidence="1">
    <location>
        <begin position="1286"/>
        <end position="1384"/>
    </location>
</feature>
<feature type="region of interest" description="Disordered" evidence="1">
    <location>
        <begin position="559"/>
        <end position="1014"/>
    </location>
</feature>
<dbReference type="Proteomes" id="UP000250140">
    <property type="component" value="Unassembled WGS sequence"/>
</dbReference>
<feature type="compositionally biased region" description="Polar residues" evidence="1">
    <location>
        <begin position="875"/>
        <end position="887"/>
    </location>
</feature>
<evidence type="ECO:0008006" key="4">
    <source>
        <dbReference type="Google" id="ProtNLM"/>
    </source>
</evidence>
<feature type="region of interest" description="Disordered" evidence="1">
    <location>
        <begin position="467"/>
        <end position="533"/>
    </location>
</feature>
<dbReference type="OrthoDB" id="5382203at2759"/>
<evidence type="ECO:0000313" key="3">
    <source>
        <dbReference type="Proteomes" id="UP000250140"/>
    </source>
</evidence>
<evidence type="ECO:0000313" key="2">
    <source>
        <dbReference type="EMBL" id="OCL02752.1"/>
    </source>
</evidence>
<feature type="compositionally biased region" description="Low complexity" evidence="1">
    <location>
        <begin position="1287"/>
        <end position="1320"/>
    </location>
</feature>
<feature type="compositionally biased region" description="Polar residues" evidence="1">
    <location>
        <begin position="952"/>
        <end position="968"/>
    </location>
</feature>
<gene>
    <name evidence="2" type="ORF">AOQ84DRAFT_170412</name>
</gene>
<feature type="compositionally biased region" description="Low complexity" evidence="1">
    <location>
        <begin position="19"/>
        <end position="34"/>
    </location>
</feature>